<accession>A0ABQ2ZVR1</accession>
<evidence type="ECO:0000313" key="3">
    <source>
        <dbReference type="EMBL" id="GGY24485.1"/>
    </source>
</evidence>
<dbReference type="Proteomes" id="UP000621898">
    <property type="component" value="Unassembled WGS sequence"/>
</dbReference>
<keyword evidence="4" id="KW-1185">Reference proteome</keyword>
<dbReference type="InterPro" id="IPR021109">
    <property type="entry name" value="Peptidase_aspartic_dom_sf"/>
</dbReference>
<protein>
    <recommendedName>
        <fullName evidence="2">PDZ domain-containing protein</fullName>
    </recommendedName>
</protein>
<dbReference type="SUPFAM" id="SSF50156">
    <property type="entry name" value="PDZ domain-like"/>
    <property type="match status" value="1"/>
</dbReference>
<evidence type="ECO:0000256" key="1">
    <source>
        <dbReference type="SAM" id="SignalP"/>
    </source>
</evidence>
<proteinExistence type="predicted"/>
<dbReference type="EMBL" id="BMXT01000001">
    <property type="protein sequence ID" value="GGY24485.1"/>
    <property type="molecule type" value="Genomic_DNA"/>
</dbReference>
<dbReference type="InterPro" id="IPR001478">
    <property type="entry name" value="PDZ"/>
</dbReference>
<name>A0ABQ2ZVR1_9GAMM</name>
<dbReference type="Pfam" id="PF13650">
    <property type="entry name" value="Asp_protease_2"/>
    <property type="match status" value="1"/>
</dbReference>
<dbReference type="PROSITE" id="PS50106">
    <property type="entry name" value="PDZ"/>
    <property type="match status" value="1"/>
</dbReference>
<reference evidence="4" key="1">
    <citation type="journal article" date="2019" name="Int. J. Syst. Evol. Microbiol.">
        <title>The Global Catalogue of Microorganisms (GCM) 10K type strain sequencing project: providing services to taxonomists for standard genome sequencing and annotation.</title>
        <authorList>
            <consortium name="The Broad Institute Genomics Platform"/>
            <consortium name="The Broad Institute Genome Sequencing Center for Infectious Disease"/>
            <person name="Wu L."/>
            <person name="Ma J."/>
        </authorList>
    </citation>
    <scope>NUCLEOTIDE SEQUENCE [LARGE SCALE GENOMIC DNA]</scope>
    <source>
        <strain evidence="4">KCTC 22232</strain>
    </source>
</reference>
<feature type="signal peptide" evidence="1">
    <location>
        <begin position="1"/>
        <end position="21"/>
    </location>
</feature>
<dbReference type="SMART" id="SM00228">
    <property type="entry name" value="PDZ"/>
    <property type="match status" value="1"/>
</dbReference>
<dbReference type="Pfam" id="PF17820">
    <property type="entry name" value="PDZ_6"/>
    <property type="match status" value="1"/>
</dbReference>
<sequence length="403" mass="42836">MRGLAGSLVFVLCLFAGHAHAGVSGAVDAITLPFDYTDARLYVPVTIGNDPSTYTFILDTGAVPTGIDDALARKRGFAVSGAGMASGAGAGATRVGSTGPLSLHVGAAALNVASLNVSPYDALLAATSGRRVDGIIGSQFFIEHVVTIDVEQRRITLHDPATWRYAGKGVRIPITFKYGVPMAEVSLTLPDGRHIAAHAALDLGAKSTFLIPEPFIDRYQLRQVFPHTVTMGLGAGMGGDTHYAFARGTRIALAASPSIGLDRPVIGLSVKGTLRSSWHDGLLGAAFLTRYRVTFDYAHQQMILEPFADAPTQGFDRSGLFLVSAGSDLQGIDVREVVAGSPAAEAGLHPGDHLIAVDGKSVKQWRLWQLRDRLRDPDVENVRFQVQRADGVSEMSVHLCDQL</sequence>
<dbReference type="Gene3D" id="2.30.42.10">
    <property type="match status" value="1"/>
</dbReference>
<keyword evidence="1" id="KW-0732">Signal</keyword>
<dbReference type="InterPro" id="IPR036034">
    <property type="entry name" value="PDZ_sf"/>
</dbReference>
<comment type="caution">
    <text evidence="3">The sequence shown here is derived from an EMBL/GenBank/DDBJ whole genome shotgun (WGS) entry which is preliminary data.</text>
</comment>
<feature type="chain" id="PRO_5045394464" description="PDZ domain-containing protein" evidence="1">
    <location>
        <begin position="22"/>
        <end position="403"/>
    </location>
</feature>
<dbReference type="InterPro" id="IPR041489">
    <property type="entry name" value="PDZ_6"/>
</dbReference>
<evidence type="ECO:0000313" key="4">
    <source>
        <dbReference type="Proteomes" id="UP000621898"/>
    </source>
</evidence>
<dbReference type="Gene3D" id="2.40.70.10">
    <property type="entry name" value="Acid Proteases"/>
    <property type="match status" value="2"/>
</dbReference>
<feature type="domain" description="PDZ" evidence="2">
    <location>
        <begin position="319"/>
        <end position="363"/>
    </location>
</feature>
<evidence type="ECO:0000259" key="2">
    <source>
        <dbReference type="PROSITE" id="PS50106"/>
    </source>
</evidence>
<dbReference type="RefSeq" id="WP_189440733.1">
    <property type="nucleotide sequence ID" value="NZ_BMXT01000001.1"/>
</dbReference>
<dbReference type="SUPFAM" id="SSF50630">
    <property type="entry name" value="Acid proteases"/>
    <property type="match status" value="1"/>
</dbReference>
<gene>
    <name evidence="3" type="ORF">GCM10008098_17620</name>
</gene>
<organism evidence="3 4">
    <name type="scientific">Rhodanobacter panaciterrae</name>
    <dbReference type="NCBI Taxonomy" id="490572"/>
    <lineage>
        <taxon>Bacteria</taxon>
        <taxon>Pseudomonadati</taxon>
        <taxon>Pseudomonadota</taxon>
        <taxon>Gammaproteobacteria</taxon>
        <taxon>Lysobacterales</taxon>
        <taxon>Rhodanobacteraceae</taxon>
        <taxon>Rhodanobacter</taxon>
    </lineage>
</organism>